<gene>
    <name evidence="1" type="ORF">K443DRAFT_676107</name>
</gene>
<dbReference type="HOGENOM" id="CLU_2922974_0_0_1"/>
<dbReference type="Proteomes" id="UP000054477">
    <property type="component" value="Unassembled WGS sequence"/>
</dbReference>
<reference evidence="2" key="2">
    <citation type="submission" date="2015-01" db="EMBL/GenBank/DDBJ databases">
        <title>Evolutionary Origins and Diversification of the Mycorrhizal Mutualists.</title>
        <authorList>
            <consortium name="DOE Joint Genome Institute"/>
            <consortium name="Mycorrhizal Genomics Consortium"/>
            <person name="Kohler A."/>
            <person name="Kuo A."/>
            <person name="Nagy L.G."/>
            <person name="Floudas D."/>
            <person name="Copeland A."/>
            <person name="Barry K.W."/>
            <person name="Cichocki N."/>
            <person name="Veneault-Fourrey C."/>
            <person name="LaButti K."/>
            <person name="Lindquist E.A."/>
            <person name="Lipzen A."/>
            <person name="Lundell T."/>
            <person name="Morin E."/>
            <person name="Murat C."/>
            <person name="Riley R."/>
            <person name="Ohm R."/>
            <person name="Sun H."/>
            <person name="Tunlid A."/>
            <person name="Henrissat B."/>
            <person name="Grigoriev I.V."/>
            <person name="Hibbett D.S."/>
            <person name="Martin F."/>
        </authorList>
    </citation>
    <scope>NUCLEOTIDE SEQUENCE [LARGE SCALE GENOMIC DNA]</scope>
    <source>
        <strain evidence="2">LaAM-08-1</strain>
    </source>
</reference>
<keyword evidence="2" id="KW-1185">Reference proteome</keyword>
<sequence>MPIANTSDVGVRARKNAPLPPRECFQLSERLRVLRLGGAVCTLVSKQRKIKERVKGLLSRR</sequence>
<evidence type="ECO:0000313" key="1">
    <source>
        <dbReference type="EMBL" id="KIK04143.1"/>
    </source>
</evidence>
<proteinExistence type="predicted"/>
<dbReference type="AlphaFoldDB" id="A0A0C9Y7Y0"/>
<accession>A0A0C9Y7Y0</accession>
<dbReference type="EMBL" id="KN838572">
    <property type="protein sequence ID" value="KIK04143.1"/>
    <property type="molecule type" value="Genomic_DNA"/>
</dbReference>
<evidence type="ECO:0000313" key="2">
    <source>
        <dbReference type="Proteomes" id="UP000054477"/>
    </source>
</evidence>
<protein>
    <submittedName>
        <fullName evidence="1">Uncharacterized protein</fullName>
    </submittedName>
</protein>
<reference evidence="1 2" key="1">
    <citation type="submission" date="2014-04" db="EMBL/GenBank/DDBJ databases">
        <authorList>
            <consortium name="DOE Joint Genome Institute"/>
            <person name="Kuo A."/>
            <person name="Kohler A."/>
            <person name="Nagy L.G."/>
            <person name="Floudas D."/>
            <person name="Copeland A."/>
            <person name="Barry K.W."/>
            <person name="Cichocki N."/>
            <person name="Veneault-Fourrey C."/>
            <person name="LaButti K."/>
            <person name="Lindquist E.A."/>
            <person name="Lipzen A."/>
            <person name="Lundell T."/>
            <person name="Morin E."/>
            <person name="Murat C."/>
            <person name="Sun H."/>
            <person name="Tunlid A."/>
            <person name="Henrissat B."/>
            <person name="Grigoriev I.V."/>
            <person name="Hibbett D.S."/>
            <person name="Martin F."/>
            <person name="Nordberg H.P."/>
            <person name="Cantor M.N."/>
            <person name="Hua S.X."/>
        </authorList>
    </citation>
    <scope>NUCLEOTIDE SEQUENCE [LARGE SCALE GENOMIC DNA]</scope>
    <source>
        <strain evidence="1 2">LaAM-08-1</strain>
    </source>
</reference>
<name>A0A0C9Y7Y0_9AGAR</name>
<organism evidence="1 2">
    <name type="scientific">Laccaria amethystina LaAM-08-1</name>
    <dbReference type="NCBI Taxonomy" id="1095629"/>
    <lineage>
        <taxon>Eukaryota</taxon>
        <taxon>Fungi</taxon>
        <taxon>Dikarya</taxon>
        <taxon>Basidiomycota</taxon>
        <taxon>Agaricomycotina</taxon>
        <taxon>Agaricomycetes</taxon>
        <taxon>Agaricomycetidae</taxon>
        <taxon>Agaricales</taxon>
        <taxon>Agaricineae</taxon>
        <taxon>Hydnangiaceae</taxon>
        <taxon>Laccaria</taxon>
    </lineage>
</organism>